<dbReference type="CDD" id="cd06550">
    <property type="entry name" value="TM_ABC_iron-siderophores_like"/>
    <property type="match status" value="1"/>
</dbReference>
<evidence type="ECO:0000256" key="2">
    <source>
        <dbReference type="ARBA" id="ARBA00007935"/>
    </source>
</evidence>
<dbReference type="InterPro" id="IPR037294">
    <property type="entry name" value="ABC_BtuC-like"/>
</dbReference>
<keyword evidence="7 8" id="KW-0472">Membrane</keyword>
<dbReference type="AlphaFoldDB" id="A0A4V2RY28"/>
<feature type="transmembrane region" description="Helical" evidence="8">
    <location>
        <begin position="256"/>
        <end position="280"/>
    </location>
</feature>
<organism evidence="9 10">
    <name type="scientific">Kribbella steppae</name>
    <dbReference type="NCBI Taxonomy" id="2512223"/>
    <lineage>
        <taxon>Bacteria</taxon>
        <taxon>Bacillati</taxon>
        <taxon>Actinomycetota</taxon>
        <taxon>Actinomycetes</taxon>
        <taxon>Propionibacteriales</taxon>
        <taxon>Kribbellaceae</taxon>
        <taxon>Kribbella</taxon>
    </lineage>
</organism>
<protein>
    <submittedName>
        <fullName evidence="9">Iron complex transport system permease protein</fullName>
    </submittedName>
</protein>
<keyword evidence="6 8" id="KW-1133">Transmembrane helix</keyword>
<dbReference type="Gene3D" id="1.10.3470.10">
    <property type="entry name" value="ABC transporter involved in vitamin B12 uptake, BtuC"/>
    <property type="match status" value="1"/>
</dbReference>
<comment type="caution">
    <text evidence="9">The sequence shown here is derived from an EMBL/GenBank/DDBJ whole genome shotgun (WGS) entry which is preliminary data.</text>
</comment>
<feature type="transmembrane region" description="Helical" evidence="8">
    <location>
        <begin position="105"/>
        <end position="126"/>
    </location>
</feature>
<keyword evidence="3" id="KW-0813">Transport</keyword>
<feature type="transmembrane region" description="Helical" evidence="8">
    <location>
        <begin position="20"/>
        <end position="40"/>
    </location>
</feature>
<evidence type="ECO:0000256" key="1">
    <source>
        <dbReference type="ARBA" id="ARBA00004651"/>
    </source>
</evidence>
<keyword evidence="4" id="KW-1003">Cell membrane</keyword>
<feature type="transmembrane region" description="Helical" evidence="8">
    <location>
        <begin position="164"/>
        <end position="186"/>
    </location>
</feature>
<dbReference type="EMBL" id="SLWN01000018">
    <property type="protein sequence ID" value="TCO17255.1"/>
    <property type="molecule type" value="Genomic_DNA"/>
</dbReference>
<comment type="subcellular location">
    <subcellularLocation>
        <location evidence="1">Cell membrane</location>
        <topology evidence="1">Multi-pass membrane protein</topology>
    </subcellularLocation>
</comment>
<dbReference type="SUPFAM" id="SSF81345">
    <property type="entry name" value="ABC transporter involved in vitamin B12 uptake, BtuC"/>
    <property type="match status" value="1"/>
</dbReference>
<dbReference type="Proteomes" id="UP000294508">
    <property type="component" value="Unassembled WGS sequence"/>
</dbReference>
<evidence type="ECO:0000256" key="3">
    <source>
        <dbReference type="ARBA" id="ARBA00022448"/>
    </source>
</evidence>
<feature type="transmembrane region" description="Helical" evidence="8">
    <location>
        <begin position="138"/>
        <end position="158"/>
    </location>
</feature>
<name>A0A4V2RY28_9ACTN</name>
<dbReference type="OrthoDB" id="9782305at2"/>
<dbReference type="PANTHER" id="PTHR30472">
    <property type="entry name" value="FERRIC ENTEROBACTIN TRANSPORT SYSTEM PERMEASE PROTEIN"/>
    <property type="match status" value="1"/>
</dbReference>
<evidence type="ECO:0000256" key="5">
    <source>
        <dbReference type="ARBA" id="ARBA00022692"/>
    </source>
</evidence>
<accession>A0A4V2RY28</accession>
<dbReference type="RefSeq" id="WP_132214756.1">
    <property type="nucleotide sequence ID" value="NZ_SLWN01000018.1"/>
</dbReference>
<dbReference type="Pfam" id="PF01032">
    <property type="entry name" value="FecCD"/>
    <property type="match status" value="1"/>
</dbReference>
<keyword evidence="5 8" id="KW-0812">Transmembrane</keyword>
<reference evidence="9 10" key="1">
    <citation type="journal article" date="2015" name="Stand. Genomic Sci.">
        <title>Genomic Encyclopedia of Bacterial and Archaeal Type Strains, Phase III: the genomes of soil and plant-associated and newly described type strains.</title>
        <authorList>
            <person name="Whitman W.B."/>
            <person name="Woyke T."/>
            <person name="Klenk H.P."/>
            <person name="Zhou Y."/>
            <person name="Lilburn T.G."/>
            <person name="Beck B.J."/>
            <person name="De Vos P."/>
            <person name="Vandamme P."/>
            <person name="Eisen J.A."/>
            <person name="Garrity G."/>
            <person name="Hugenholtz P."/>
            <person name="Kyrpides N.C."/>
        </authorList>
    </citation>
    <scope>NUCLEOTIDE SEQUENCE [LARGE SCALE GENOMIC DNA]</scope>
    <source>
        <strain evidence="9 10">VKM Ac-2572</strain>
    </source>
</reference>
<dbReference type="GO" id="GO:0033214">
    <property type="term" value="P:siderophore-iron import into cell"/>
    <property type="evidence" value="ECO:0007669"/>
    <property type="project" value="TreeGrafter"/>
</dbReference>
<feature type="transmembrane region" description="Helical" evidence="8">
    <location>
        <begin position="213"/>
        <end position="236"/>
    </location>
</feature>
<feature type="transmembrane region" description="Helical" evidence="8">
    <location>
        <begin position="76"/>
        <end position="93"/>
    </location>
</feature>
<gene>
    <name evidence="9" type="ORF">EV652_11883</name>
</gene>
<evidence type="ECO:0000256" key="6">
    <source>
        <dbReference type="ARBA" id="ARBA00022989"/>
    </source>
</evidence>
<dbReference type="GO" id="GO:0022857">
    <property type="term" value="F:transmembrane transporter activity"/>
    <property type="evidence" value="ECO:0007669"/>
    <property type="project" value="InterPro"/>
</dbReference>
<evidence type="ECO:0000256" key="8">
    <source>
        <dbReference type="SAM" id="Phobius"/>
    </source>
</evidence>
<dbReference type="PANTHER" id="PTHR30472:SF1">
    <property type="entry name" value="FE(3+) DICITRATE TRANSPORT SYSTEM PERMEASE PROTEIN FECC-RELATED"/>
    <property type="match status" value="1"/>
</dbReference>
<comment type="similarity">
    <text evidence="2">Belongs to the binding-protein-dependent transport system permease family. FecCD subfamily.</text>
</comment>
<evidence type="ECO:0000256" key="7">
    <source>
        <dbReference type="ARBA" id="ARBA00023136"/>
    </source>
</evidence>
<sequence>MQTTAEAPVRDGADRVRPLGIPIGTGVLVLLVMSALSLMVGATSTASPGEVVRALTGHADPQLTAAVQSLRLPRTVLALLIGAGLAVAGALIQGVTRNPIVEPSIIGVNSGAALAVALVTYTAGAASLRLGGINLMPFVAFAGASAAAALVFVIVAGVDMTPGRVALAGVTVALLANALVMSVVVLNDNAVQFLLRYLVGGVDGASWTSVRTLLPYSVIGLGCAFLLAKSVTVLSLGDDVARGLGLPVERVRLQSLALVVVLAGVAVAVAGPIAMVGLLVPHMARWSVGTSYLRVFGFSIVYGGVLLVGADVVSRVVVPTTEIPVGVLTAVLGTPYFIYLARRGRGVV</sequence>
<dbReference type="GO" id="GO:0005886">
    <property type="term" value="C:plasma membrane"/>
    <property type="evidence" value="ECO:0007669"/>
    <property type="project" value="UniProtKB-SubCell"/>
</dbReference>
<feature type="transmembrane region" description="Helical" evidence="8">
    <location>
        <begin position="292"/>
        <end position="317"/>
    </location>
</feature>
<dbReference type="InterPro" id="IPR000522">
    <property type="entry name" value="ABC_transptr_permease_BtuC"/>
</dbReference>
<keyword evidence="10" id="KW-1185">Reference proteome</keyword>
<evidence type="ECO:0000313" key="10">
    <source>
        <dbReference type="Proteomes" id="UP000294508"/>
    </source>
</evidence>
<evidence type="ECO:0000256" key="4">
    <source>
        <dbReference type="ARBA" id="ARBA00022475"/>
    </source>
</evidence>
<feature type="transmembrane region" description="Helical" evidence="8">
    <location>
        <begin position="323"/>
        <end position="341"/>
    </location>
</feature>
<evidence type="ECO:0000313" key="9">
    <source>
        <dbReference type="EMBL" id="TCO17255.1"/>
    </source>
</evidence>
<proteinExistence type="inferred from homology"/>
<dbReference type="FunFam" id="1.10.3470.10:FF:000001">
    <property type="entry name" value="Vitamin B12 ABC transporter permease BtuC"/>
    <property type="match status" value="1"/>
</dbReference>